<keyword evidence="3" id="KW-1185">Reference proteome</keyword>
<evidence type="ECO:0000313" key="2">
    <source>
        <dbReference type="EMBL" id="GFT22029.1"/>
    </source>
</evidence>
<accession>A0A8X6NLT2</accession>
<reference evidence="2" key="1">
    <citation type="submission" date="2020-08" db="EMBL/GenBank/DDBJ databases">
        <title>Multicomponent nature underlies the extraordinary mechanical properties of spider dragline silk.</title>
        <authorList>
            <person name="Kono N."/>
            <person name="Nakamura H."/>
            <person name="Mori M."/>
            <person name="Yoshida Y."/>
            <person name="Ohtoshi R."/>
            <person name="Malay A.D."/>
            <person name="Moran D.A.P."/>
            <person name="Tomita M."/>
            <person name="Numata K."/>
            <person name="Arakawa K."/>
        </authorList>
    </citation>
    <scope>NUCLEOTIDE SEQUENCE</scope>
</reference>
<sequence length="82" mass="9160">MSTSFVQFSVPGPKPQLSPSPLKREKRKFLLSSRDDVMKPGLRLTKNNVVQNLGDESTRSDVALVILTEALNYDVILRGVFL</sequence>
<proteinExistence type="predicted"/>
<comment type="caution">
    <text evidence="2">The sequence shown here is derived from an EMBL/GenBank/DDBJ whole genome shotgun (WGS) entry which is preliminary data.</text>
</comment>
<organism evidence="2 3">
    <name type="scientific">Nephila pilipes</name>
    <name type="common">Giant wood spider</name>
    <name type="synonym">Nephila maculata</name>
    <dbReference type="NCBI Taxonomy" id="299642"/>
    <lineage>
        <taxon>Eukaryota</taxon>
        <taxon>Metazoa</taxon>
        <taxon>Ecdysozoa</taxon>
        <taxon>Arthropoda</taxon>
        <taxon>Chelicerata</taxon>
        <taxon>Arachnida</taxon>
        <taxon>Araneae</taxon>
        <taxon>Araneomorphae</taxon>
        <taxon>Entelegynae</taxon>
        <taxon>Araneoidea</taxon>
        <taxon>Nephilidae</taxon>
        <taxon>Nephila</taxon>
    </lineage>
</organism>
<dbReference type="AlphaFoldDB" id="A0A8X6NLT2"/>
<dbReference type="Proteomes" id="UP000887013">
    <property type="component" value="Unassembled WGS sequence"/>
</dbReference>
<name>A0A8X6NLT2_NEPPI</name>
<gene>
    <name evidence="2" type="ORF">NPIL_485901</name>
</gene>
<evidence type="ECO:0000313" key="3">
    <source>
        <dbReference type="Proteomes" id="UP000887013"/>
    </source>
</evidence>
<dbReference type="EMBL" id="BMAW01011115">
    <property type="protein sequence ID" value="GFT22029.1"/>
    <property type="molecule type" value="Genomic_DNA"/>
</dbReference>
<feature type="region of interest" description="Disordered" evidence="1">
    <location>
        <begin position="1"/>
        <end position="21"/>
    </location>
</feature>
<protein>
    <submittedName>
        <fullName evidence="2">Uncharacterized protein</fullName>
    </submittedName>
</protein>
<evidence type="ECO:0000256" key="1">
    <source>
        <dbReference type="SAM" id="MobiDB-lite"/>
    </source>
</evidence>